<dbReference type="Pfam" id="PF05485">
    <property type="entry name" value="THAP"/>
    <property type="match status" value="1"/>
</dbReference>
<keyword evidence="2 5" id="KW-0863">Zinc-finger</keyword>
<evidence type="ECO:0000256" key="5">
    <source>
        <dbReference type="PROSITE-ProRule" id="PRU00309"/>
    </source>
</evidence>
<gene>
    <name evidence="7" type="ORF">FWK35_00014137</name>
</gene>
<keyword evidence="8" id="KW-1185">Reference proteome</keyword>
<protein>
    <recommendedName>
        <fullName evidence="6">THAP-type domain-containing protein</fullName>
    </recommendedName>
</protein>
<keyword evidence="3" id="KW-0862">Zinc</keyword>
<dbReference type="GO" id="GO:0043565">
    <property type="term" value="F:sequence-specific DNA binding"/>
    <property type="evidence" value="ECO:0007669"/>
    <property type="project" value="InterPro"/>
</dbReference>
<dbReference type="EMBL" id="VUJU01000199">
    <property type="protein sequence ID" value="KAF0772273.1"/>
    <property type="molecule type" value="Genomic_DNA"/>
</dbReference>
<comment type="caution">
    <text evidence="7">The sequence shown here is derived from an EMBL/GenBank/DDBJ whole genome shotgun (WGS) entry which is preliminary data.</text>
</comment>
<dbReference type="InterPro" id="IPR038441">
    <property type="entry name" value="THAP_Znf_sf"/>
</dbReference>
<proteinExistence type="predicted"/>
<sequence length="186" mass="22010">MHKCIVCYNSTSKTKNKRPEVIYHTFPKNEYKRRRWLKVFGIAKCYDWHRICSDHFLETDYKSGSKRYLLPNTIPQPYLPNYNEDNFTNNNGLEIIGLNECLPMGQNIFIEEQVNEAVETVVNNFESPRRSSRKIKLTTTNEDMSYENMPRLQTQHFERRVSTDILNDQANENNQSVHTPILPAYK</sequence>
<reference evidence="7 8" key="1">
    <citation type="submission" date="2019-08" db="EMBL/GenBank/DDBJ databases">
        <title>Whole genome of Aphis craccivora.</title>
        <authorList>
            <person name="Voronova N.V."/>
            <person name="Shulinski R.S."/>
            <person name="Bandarenka Y.V."/>
            <person name="Zhorov D.G."/>
            <person name="Warner D."/>
        </authorList>
    </citation>
    <scope>NUCLEOTIDE SEQUENCE [LARGE SCALE GENOMIC DNA]</scope>
    <source>
        <strain evidence="7">180601</strain>
        <tissue evidence="7">Whole Body</tissue>
    </source>
</reference>
<keyword evidence="1" id="KW-0479">Metal-binding</keyword>
<dbReference type="SMART" id="SM00980">
    <property type="entry name" value="THAP"/>
    <property type="match status" value="1"/>
</dbReference>
<evidence type="ECO:0000256" key="1">
    <source>
        <dbReference type="ARBA" id="ARBA00022723"/>
    </source>
</evidence>
<dbReference type="AlphaFoldDB" id="A0A6G0ZLT4"/>
<evidence type="ECO:0000259" key="6">
    <source>
        <dbReference type="PROSITE" id="PS50950"/>
    </source>
</evidence>
<dbReference type="Gene3D" id="6.20.210.20">
    <property type="entry name" value="THAP domain"/>
    <property type="match status" value="1"/>
</dbReference>
<organism evidence="7 8">
    <name type="scientific">Aphis craccivora</name>
    <name type="common">Cowpea aphid</name>
    <dbReference type="NCBI Taxonomy" id="307492"/>
    <lineage>
        <taxon>Eukaryota</taxon>
        <taxon>Metazoa</taxon>
        <taxon>Ecdysozoa</taxon>
        <taxon>Arthropoda</taxon>
        <taxon>Hexapoda</taxon>
        <taxon>Insecta</taxon>
        <taxon>Pterygota</taxon>
        <taxon>Neoptera</taxon>
        <taxon>Paraneoptera</taxon>
        <taxon>Hemiptera</taxon>
        <taxon>Sternorrhyncha</taxon>
        <taxon>Aphidomorpha</taxon>
        <taxon>Aphidoidea</taxon>
        <taxon>Aphididae</taxon>
        <taxon>Aphidini</taxon>
        <taxon>Aphis</taxon>
        <taxon>Aphis</taxon>
    </lineage>
</organism>
<dbReference type="PANTHER" id="PTHR46600:SF11">
    <property type="entry name" value="THAP DOMAIN-CONTAINING PROTEIN 10"/>
    <property type="match status" value="1"/>
</dbReference>
<dbReference type="SUPFAM" id="SSF57716">
    <property type="entry name" value="Glucocorticoid receptor-like (DNA-binding domain)"/>
    <property type="match status" value="1"/>
</dbReference>
<dbReference type="Proteomes" id="UP000478052">
    <property type="component" value="Unassembled WGS sequence"/>
</dbReference>
<dbReference type="InterPro" id="IPR026516">
    <property type="entry name" value="THAP1/10"/>
</dbReference>
<dbReference type="GO" id="GO:0008270">
    <property type="term" value="F:zinc ion binding"/>
    <property type="evidence" value="ECO:0007669"/>
    <property type="project" value="UniProtKB-KW"/>
</dbReference>
<evidence type="ECO:0000313" key="7">
    <source>
        <dbReference type="EMBL" id="KAF0772273.1"/>
    </source>
</evidence>
<keyword evidence="4 5" id="KW-0238">DNA-binding</keyword>
<evidence type="ECO:0000313" key="8">
    <source>
        <dbReference type="Proteomes" id="UP000478052"/>
    </source>
</evidence>
<dbReference type="PROSITE" id="PS50950">
    <property type="entry name" value="ZF_THAP"/>
    <property type="match status" value="1"/>
</dbReference>
<evidence type="ECO:0000256" key="4">
    <source>
        <dbReference type="ARBA" id="ARBA00023125"/>
    </source>
</evidence>
<feature type="non-terminal residue" evidence="7">
    <location>
        <position position="186"/>
    </location>
</feature>
<evidence type="ECO:0000256" key="3">
    <source>
        <dbReference type="ARBA" id="ARBA00022833"/>
    </source>
</evidence>
<evidence type="ECO:0000256" key="2">
    <source>
        <dbReference type="ARBA" id="ARBA00022771"/>
    </source>
</evidence>
<dbReference type="OrthoDB" id="6596024at2759"/>
<name>A0A6G0ZLT4_APHCR</name>
<dbReference type="InterPro" id="IPR006612">
    <property type="entry name" value="THAP_Znf"/>
</dbReference>
<dbReference type="PANTHER" id="PTHR46600">
    <property type="entry name" value="THAP DOMAIN-CONTAINING"/>
    <property type="match status" value="1"/>
</dbReference>
<feature type="domain" description="THAP-type" evidence="6">
    <location>
        <begin position="1"/>
        <end position="78"/>
    </location>
</feature>
<accession>A0A6G0ZLT4</accession>